<organism evidence="7 8">
    <name type="scientific">Flavobacterium dankookense</name>
    <dbReference type="NCBI Taxonomy" id="706186"/>
    <lineage>
        <taxon>Bacteria</taxon>
        <taxon>Pseudomonadati</taxon>
        <taxon>Bacteroidota</taxon>
        <taxon>Flavobacteriia</taxon>
        <taxon>Flavobacteriales</taxon>
        <taxon>Flavobacteriaceae</taxon>
        <taxon>Flavobacterium</taxon>
    </lineage>
</organism>
<feature type="transmembrane region" description="Helical" evidence="5">
    <location>
        <begin position="280"/>
        <end position="296"/>
    </location>
</feature>
<dbReference type="GO" id="GO:0016874">
    <property type="term" value="F:ligase activity"/>
    <property type="evidence" value="ECO:0007669"/>
    <property type="project" value="UniProtKB-KW"/>
</dbReference>
<evidence type="ECO:0000256" key="2">
    <source>
        <dbReference type="ARBA" id="ARBA00022692"/>
    </source>
</evidence>
<feature type="transmembrane region" description="Helical" evidence="5">
    <location>
        <begin position="376"/>
        <end position="394"/>
    </location>
</feature>
<evidence type="ECO:0000256" key="3">
    <source>
        <dbReference type="ARBA" id="ARBA00022989"/>
    </source>
</evidence>
<feature type="transmembrane region" description="Helical" evidence="5">
    <location>
        <begin position="160"/>
        <end position="179"/>
    </location>
</feature>
<feature type="transmembrane region" description="Helical" evidence="5">
    <location>
        <begin position="199"/>
        <end position="220"/>
    </location>
</feature>
<feature type="transmembrane region" description="Helical" evidence="5">
    <location>
        <begin position="401"/>
        <end position="428"/>
    </location>
</feature>
<dbReference type="EMBL" id="SNXR01000013">
    <property type="protein sequence ID" value="TDP59232.1"/>
    <property type="molecule type" value="Genomic_DNA"/>
</dbReference>
<feature type="transmembrane region" description="Helical" evidence="5">
    <location>
        <begin position="29"/>
        <end position="44"/>
    </location>
</feature>
<dbReference type="PANTHER" id="PTHR37422:SF13">
    <property type="entry name" value="LIPOPOLYSACCHARIDE BIOSYNTHESIS PROTEIN PA4999-RELATED"/>
    <property type="match status" value="1"/>
</dbReference>
<evidence type="ECO:0000313" key="8">
    <source>
        <dbReference type="Proteomes" id="UP000295260"/>
    </source>
</evidence>
<feature type="transmembrane region" description="Helical" evidence="5">
    <location>
        <begin position="51"/>
        <end position="68"/>
    </location>
</feature>
<dbReference type="AlphaFoldDB" id="A0A4V3CS53"/>
<keyword evidence="8" id="KW-1185">Reference proteome</keyword>
<name>A0A4V3CS53_9FLAO</name>
<feature type="transmembrane region" description="Helical" evidence="5">
    <location>
        <begin position="227"/>
        <end position="244"/>
    </location>
</feature>
<evidence type="ECO:0000256" key="4">
    <source>
        <dbReference type="ARBA" id="ARBA00023136"/>
    </source>
</evidence>
<evidence type="ECO:0000256" key="1">
    <source>
        <dbReference type="ARBA" id="ARBA00004141"/>
    </source>
</evidence>
<keyword evidence="2 5" id="KW-0812">Transmembrane</keyword>
<evidence type="ECO:0000256" key="5">
    <source>
        <dbReference type="SAM" id="Phobius"/>
    </source>
</evidence>
<dbReference type="Pfam" id="PF04932">
    <property type="entry name" value="Wzy_C"/>
    <property type="match status" value="1"/>
</dbReference>
<dbReference type="GO" id="GO:0016020">
    <property type="term" value="C:membrane"/>
    <property type="evidence" value="ECO:0007669"/>
    <property type="project" value="UniProtKB-SubCell"/>
</dbReference>
<feature type="transmembrane region" description="Helical" evidence="5">
    <location>
        <begin position="7"/>
        <end position="23"/>
    </location>
</feature>
<sequence>MKDRNYILLVVIHALLGILIYLFPFLSKIYAVAIVVFGFLYVLKTQNKSNNVLLVAGYVVGSEVFLRMTQGSFFYEFSKYGVMFFLLMGMYYRGFSKNALPMWIYLLLLIPGVIIATETLNLTTDIRKAILFNISGPLCLGVAGIYCYNRKILFTDVNKILLFIGLPIISNTVYLILVTPDLKEVLVGTGSNPLTSGGFGPNQVATVFGLGMFVFFSRLLFESKSKLIMIVNMIIVFNISYRGLLTFSRGGMITGFIMIIILLVIIYIKTNSAVKSKLNLMFIFLSIIMLITWLYASNETDGLIEKRYANQDASGRTKESQLSGREDIYKSEVNAFLASPVFGVGVAKGVEIREAETGGLIIASHNEITRMLAEHGIMGIFALMILFITPMFLYISNREHLFLFCFIIFWILTINHAAMRIAAPAFIYSLSLLKVKMYEDDTIYREQTV</sequence>
<dbReference type="RefSeq" id="WP_133532774.1">
    <property type="nucleotide sequence ID" value="NZ_SNXR01000013.1"/>
</dbReference>
<gene>
    <name evidence="7" type="ORF">BC748_1475</name>
</gene>
<evidence type="ECO:0000259" key="6">
    <source>
        <dbReference type="Pfam" id="PF04932"/>
    </source>
</evidence>
<dbReference type="OrthoDB" id="1118890at2"/>
<keyword evidence="3 5" id="KW-1133">Transmembrane helix</keyword>
<feature type="transmembrane region" description="Helical" evidence="5">
    <location>
        <begin position="99"/>
        <end position="117"/>
    </location>
</feature>
<evidence type="ECO:0000313" key="7">
    <source>
        <dbReference type="EMBL" id="TDP59232.1"/>
    </source>
</evidence>
<feature type="transmembrane region" description="Helical" evidence="5">
    <location>
        <begin position="74"/>
        <end position="92"/>
    </location>
</feature>
<feature type="transmembrane region" description="Helical" evidence="5">
    <location>
        <begin position="250"/>
        <end position="268"/>
    </location>
</feature>
<comment type="subcellular location">
    <subcellularLocation>
        <location evidence="1">Membrane</location>
        <topology evidence="1">Multi-pass membrane protein</topology>
    </subcellularLocation>
</comment>
<feature type="domain" description="O-antigen ligase-related" evidence="6">
    <location>
        <begin position="243"/>
        <end position="383"/>
    </location>
</feature>
<keyword evidence="7" id="KW-0436">Ligase</keyword>
<dbReference type="InterPro" id="IPR051533">
    <property type="entry name" value="WaaL-like"/>
</dbReference>
<accession>A0A4V3CS53</accession>
<keyword evidence="4 5" id="KW-0472">Membrane</keyword>
<dbReference type="PANTHER" id="PTHR37422">
    <property type="entry name" value="TEICHURONIC ACID BIOSYNTHESIS PROTEIN TUAE"/>
    <property type="match status" value="1"/>
</dbReference>
<dbReference type="InterPro" id="IPR007016">
    <property type="entry name" value="O-antigen_ligase-rel_domated"/>
</dbReference>
<proteinExistence type="predicted"/>
<dbReference type="Proteomes" id="UP000295260">
    <property type="component" value="Unassembled WGS sequence"/>
</dbReference>
<comment type="caution">
    <text evidence="7">The sequence shown here is derived from an EMBL/GenBank/DDBJ whole genome shotgun (WGS) entry which is preliminary data.</text>
</comment>
<reference evidence="7 8" key="1">
    <citation type="submission" date="2019-03" db="EMBL/GenBank/DDBJ databases">
        <title>Genomic Encyclopedia of Archaeal and Bacterial Type Strains, Phase II (KMG-II): from individual species to whole genera.</title>
        <authorList>
            <person name="Goeker M."/>
        </authorList>
    </citation>
    <scope>NUCLEOTIDE SEQUENCE [LARGE SCALE GENOMIC DNA]</scope>
    <source>
        <strain evidence="7 8">DSM 25687</strain>
    </source>
</reference>
<feature type="transmembrane region" description="Helical" evidence="5">
    <location>
        <begin position="129"/>
        <end position="148"/>
    </location>
</feature>
<protein>
    <submittedName>
        <fullName evidence="7">O-antigen ligase-like membrane protein</fullName>
    </submittedName>
</protein>